<accession>A0A4Q1KG49</accession>
<dbReference type="GO" id="GO:0005344">
    <property type="term" value="F:oxygen carrier activity"/>
    <property type="evidence" value="ECO:0007669"/>
    <property type="project" value="InterPro"/>
</dbReference>
<evidence type="ECO:0000256" key="3">
    <source>
        <dbReference type="ARBA" id="ARBA00022723"/>
    </source>
</evidence>
<dbReference type="AlphaFoldDB" id="A0A4Q1KG49"/>
<evidence type="ECO:0000256" key="4">
    <source>
        <dbReference type="ARBA" id="ARBA00023004"/>
    </source>
</evidence>
<organism evidence="6 7">
    <name type="scientific">Sphingobium fluviale</name>
    <dbReference type="NCBI Taxonomy" id="2506423"/>
    <lineage>
        <taxon>Bacteria</taxon>
        <taxon>Pseudomonadati</taxon>
        <taxon>Pseudomonadota</taxon>
        <taxon>Alphaproteobacteria</taxon>
        <taxon>Sphingomonadales</taxon>
        <taxon>Sphingomonadaceae</taxon>
        <taxon>Sphingobium</taxon>
    </lineage>
</organism>
<dbReference type="InterPro" id="IPR044203">
    <property type="entry name" value="GlbO/GLB3-like"/>
</dbReference>
<comment type="similarity">
    <text evidence="5">Belongs to the truncated hemoglobin family. Group II subfamily.</text>
</comment>
<proteinExistence type="inferred from homology"/>
<dbReference type="SUPFAM" id="SSF46458">
    <property type="entry name" value="Globin-like"/>
    <property type="match status" value="1"/>
</dbReference>
<keyword evidence="2" id="KW-0349">Heme</keyword>
<keyword evidence="4" id="KW-0408">Iron</keyword>
<dbReference type="Pfam" id="PF01152">
    <property type="entry name" value="Bac_globin"/>
    <property type="match status" value="1"/>
</dbReference>
<evidence type="ECO:0000313" key="7">
    <source>
        <dbReference type="Proteomes" id="UP000290958"/>
    </source>
</evidence>
<evidence type="ECO:0000256" key="5">
    <source>
        <dbReference type="ARBA" id="ARBA00034496"/>
    </source>
</evidence>
<dbReference type="PANTHER" id="PTHR47366:SF1">
    <property type="entry name" value="TWO-ON-TWO HEMOGLOBIN-3"/>
    <property type="match status" value="1"/>
</dbReference>
<dbReference type="Proteomes" id="UP000290958">
    <property type="component" value="Unassembled WGS sequence"/>
</dbReference>
<dbReference type="InterPro" id="IPR012292">
    <property type="entry name" value="Globin/Proto"/>
</dbReference>
<evidence type="ECO:0000256" key="2">
    <source>
        <dbReference type="ARBA" id="ARBA00022617"/>
    </source>
</evidence>
<dbReference type="GO" id="GO:0019825">
    <property type="term" value="F:oxygen binding"/>
    <property type="evidence" value="ECO:0007669"/>
    <property type="project" value="InterPro"/>
</dbReference>
<protein>
    <submittedName>
        <fullName evidence="6">Globin</fullName>
    </submittedName>
</protein>
<name>A0A4Q1KG49_9SPHN</name>
<dbReference type="InterPro" id="IPR001486">
    <property type="entry name" value="Hemoglobin_trunc"/>
</dbReference>
<keyword evidence="3" id="KW-0479">Metal-binding</keyword>
<keyword evidence="1" id="KW-0813">Transport</keyword>
<keyword evidence="7" id="KW-1185">Reference proteome</keyword>
<dbReference type="OrthoDB" id="9790913at2"/>
<evidence type="ECO:0000313" key="6">
    <source>
        <dbReference type="EMBL" id="RXR28230.1"/>
    </source>
</evidence>
<dbReference type="InterPro" id="IPR009050">
    <property type="entry name" value="Globin-like_sf"/>
</dbReference>
<gene>
    <name evidence="6" type="ORF">EQG66_10755</name>
</gene>
<dbReference type="EMBL" id="SBKP01000010">
    <property type="protein sequence ID" value="RXR28230.1"/>
    <property type="molecule type" value="Genomic_DNA"/>
</dbReference>
<comment type="caution">
    <text evidence="6">The sequence shown here is derived from an EMBL/GenBank/DDBJ whole genome shotgun (WGS) entry which is preliminary data.</text>
</comment>
<dbReference type="GO" id="GO:0046872">
    <property type="term" value="F:metal ion binding"/>
    <property type="evidence" value="ECO:0007669"/>
    <property type="project" value="UniProtKB-KW"/>
</dbReference>
<evidence type="ECO:0000256" key="1">
    <source>
        <dbReference type="ARBA" id="ARBA00022448"/>
    </source>
</evidence>
<reference evidence="7" key="1">
    <citation type="submission" date="2019-01" db="EMBL/GenBank/DDBJ databases">
        <title>Cytophagaceae bacterium strain CAR-16.</title>
        <authorList>
            <person name="Chen W.-M."/>
        </authorList>
    </citation>
    <scope>NUCLEOTIDE SEQUENCE [LARGE SCALE GENOMIC DNA]</scope>
    <source>
        <strain evidence="7">CHR27</strain>
    </source>
</reference>
<sequence length="139" mass="15278">MTLDQPTTKPATPYEALGGSDVIERIVARFYDLMDNDPAYAELRAIHAEDLGPVQAGLKQFLAAWTGGPKNWFDQGKCVMSLHRAFPISAEIGEQWADAMARAIAEQRDIAQDLSEAMQIRLAQMARAMVNQQKDAAAS</sequence>
<dbReference type="PANTHER" id="PTHR47366">
    <property type="entry name" value="TWO-ON-TWO HEMOGLOBIN-3"/>
    <property type="match status" value="1"/>
</dbReference>
<dbReference type="Gene3D" id="1.10.490.10">
    <property type="entry name" value="Globins"/>
    <property type="match status" value="1"/>
</dbReference>
<dbReference type="GO" id="GO:0020037">
    <property type="term" value="F:heme binding"/>
    <property type="evidence" value="ECO:0007669"/>
    <property type="project" value="InterPro"/>
</dbReference>